<evidence type="ECO:0000313" key="2">
    <source>
        <dbReference type="EMBL" id="MCD7461126.1"/>
    </source>
</evidence>
<name>A0ABS8SQ46_DATST</name>
<sequence>MPIWQYNDYKCRQKFLFPPRLSGSSSLTSGLTSSLSPLPHRKNSANSTIHVCEVRSRSLEEVSDYPAAAEKSKAGKKILKGTGAAVVGGKKKKNLSVTKFTNS</sequence>
<dbReference type="Proteomes" id="UP000823775">
    <property type="component" value="Unassembled WGS sequence"/>
</dbReference>
<evidence type="ECO:0000256" key="1">
    <source>
        <dbReference type="SAM" id="MobiDB-lite"/>
    </source>
</evidence>
<accession>A0ABS8SQ46</accession>
<keyword evidence="3" id="KW-1185">Reference proteome</keyword>
<reference evidence="2 3" key="1">
    <citation type="journal article" date="2021" name="BMC Genomics">
        <title>Datura genome reveals duplications of psychoactive alkaloid biosynthetic genes and high mutation rate following tissue culture.</title>
        <authorList>
            <person name="Rajewski A."/>
            <person name="Carter-House D."/>
            <person name="Stajich J."/>
            <person name="Litt A."/>
        </authorList>
    </citation>
    <scope>NUCLEOTIDE SEQUENCE [LARGE SCALE GENOMIC DNA]</scope>
    <source>
        <strain evidence="2">AR-01</strain>
    </source>
</reference>
<dbReference type="EMBL" id="JACEIK010000700">
    <property type="protein sequence ID" value="MCD7461126.1"/>
    <property type="molecule type" value="Genomic_DNA"/>
</dbReference>
<feature type="region of interest" description="Disordered" evidence="1">
    <location>
        <begin position="20"/>
        <end position="43"/>
    </location>
</feature>
<evidence type="ECO:0000313" key="3">
    <source>
        <dbReference type="Proteomes" id="UP000823775"/>
    </source>
</evidence>
<feature type="compositionally biased region" description="Low complexity" evidence="1">
    <location>
        <begin position="21"/>
        <end position="38"/>
    </location>
</feature>
<gene>
    <name evidence="2" type="ORF">HAX54_045336</name>
</gene>
<organism evidence="2 3">
    <name type="scientific">Datura stramonium</name>
    <name type="common">Jimsonweed</name>
    <name type="synonym">Common thornapple</name>
    <dbReference type="NCBI Taxonomy" id="4076"/>
    <lineage>
        <taxon>Eukaryota</taxon>
        <taxon>Viridiplantae</taxon>
        <taxon>Streptophyta</taxon>
        <taxon>Embryophyta</taxon>
        <taxon>Tracheophyta</taxon>
        <taxon>Spermatophyta</taxon>
        <taxon>Magnoliopsida</taxon>
        <taxon>eudicotyledons</taxon>
        <taxon>Gunneridae</taxon>
        <taxon>Pentapetalae</taxon>
        <taxon>asterids</taxon>
        <taxon>lamiids</taxon>
        <taxon>Solanales</taxon>
        <taxon>Solanaceae</taxon>
        <taxon>Solanoideae</taxon>
        <taxon>Datureae</taxon>
        <taxon>Datura</taxon>
    </lineage>
</organism>
<protein>
    <submittedName>
        <fullName evidence="2">Uncharacterized protein</fullName>
    </submittedName>
</protein>
<proteinExistence type="predicted"/>
<comment type="caution">
    <text evidence="2">The sequence shown here is derived from an EMBL/GenBank/DDBJ whole genome shotgun (WGS) entry which is preliminary data.</text>
</comment>